<organism evidence="2 3">
    <name type="scientific">Gossypium barbadense</name>
    <name type="common">Sea Island cotton</name>
    <name type="synonym">Hibiscus barbadensis</name>
    <dbReference type="NCBI Taxonomy" id="3634"/>
    <lineage>
        <taxon>Eukaryota</taxon>
        <taxon>Viridiplantae</taxon>
        <taxon>Streptophyta</taxon>
        <taxon>Embryophyta</taxon>
        <taxon>Tracheophyta</taxon>
        <taxon>Spermatophyta</taxon>
        <taxon>Magnoliopsida</taxon>
        <taxon>eudicotyledons</taxon>
        <taxon>Gunneridae</taxon>
        <taxon>Pentapetalae</taxon>
        <taxon>rosids</taxon>
        <taxon>malvids</taxon>
        <taxon>Malvales</taxon>
        <taxon>Malvaceae</taxon>
        <taxon>Malvoideae</taxon>
        <taxon>Gossypium</taxon>
    </lineage>
</organism>
<protein>
    <recommendedName>
        <fullName evidence="4">TIP41-like protein</fullName>
    </recommendedName>
</protein>
<accession>A0A2P5YEQ5</accession>
<dbReference type="PANTHER" id="PTHR33356:SF5">
    <property type="entry name" value="TIP41-LIKE PROTEIN"/>
    <property type="match status" value="1"/>
</dbReference>
<dbReference type="Proteomes" id="UP000239757">
    <property type="component" value="Unassembled WGS sequence"/>
</dbReference>
<proteinExistence type="predicted"/>
<dbReference type="AlphaFoldDB" id="A0A2P5YEQ5"/>
<feature type="region of interest" description="Disordered" evidence="1">
    <location>
        <begin position="330"/>
        <end position="357"/>
    </location>
</feature>
<sequence>MAEVLDDGEFWLPSQFLTDDDFFADGVKTTNDTNSLKDGFGLELDGNKSLFPFEIPGGFGSLGLSPDLGSPVESVLGSTETESDEDYLAGLTRQMAHCTLEDDSRRNDRSFAAENTKGWVLSSSPQSTLCALPSGCGCKQGSSRASPNCQSRVSSPPGTWDLLYAAAGEVERLRMNEEGYGGFNNRGLLGPPARKPSPNLDVSGFYTQQSLSHNKLRTTHFQQLKQQQLMKQQNALAWGGLKQQQQNHVVQNRGRECAGTGVFLPRRVGSFSEPRKKSACPTVLVPARVAQALNLNLDEIGAQPQPQHPRFNPSFTSDAAALRLRSGGNFVGNQKQRSLRPQKEMSHEVRLPQEWTY</sequence>
<reference evidence="2 3" key="1">
    <citation type="submission" date="2015-01" db="EMBL/GenBank/DDBJ databases">
        <title>Genome of allotetraploid Gossypium barbadense reveals genomic plasticity and fiber elongation in cotton evolution.</title>
        <authorList>
            <person name="Chen X."/>
            <person name="Liu X."/>
            <person name="Zhao B."/>
            <person name="Zheng H."/>
            <person name="Hu Y."/>
            <person name="Lu G."/>
            <person name="Yang C."/>
            <person name="Chen J."/>
            <person name="Shan C."/>
            <person name="Zhang L."/>
            <person name="Zhou Y."/>
            <person name="Wang L."/>
            <person name="Guo W."/>
            <person name="Bai Y."/>
            <person name="Ruan J."/>
            <person name="Shangguan X."/>
            <person name="Mao Y."/>
            <person name="Jiang J."/>
            <person name="Zhu Y."/>
            <person name="Lei J."/>
            <person name="Kang H."/>
            <person name="Chen S."/>
            <person name="He X."/>
            <person name="Wang R."/>
            <person name="Wang Y."/>
            <person name="Chen J."/>
            <person name="Wang L."/>
            <person name="Yu S."/>
            <person name="Wang B."/>
            <person name="Wei J."/>
            <person name="Song S."/>
            <person name="Lu X."/>
            <person name="Gao Z."/>
            <person name="Gu W."/>
            <person name="Deng X."/>
            <person name="Ma D."/>
            <person name="Wang S."/>
            <person name="Liang W."/>
            <person name="Fang L."/>
            <person name="Cai C."/>
            <person name="Zhu X."/>
            <person name="Zhou B."/>
            <person name="Zhang Y."/>
            <person name="Chen Z."/>
            <person name="Xu S."/>
            <person name="Zhu R."/>
            <person name="Wang S."/>
            <person name="Zhang T."/>
            <person name="Zhao G."/>
        </authorList>
    </citation>
    <scope>NUCLEOTIDE SEQUENCE [LARGE SCALE GENOMIC DNA]</scope>
    <source>
        <strain evidence="3">cv. Xinhai21</strain>
        <tissue evidence="2">Leaf</tissue>
    </source>
</reference>
<evidence type="ECO:0000256" key="1">
    <source>
        <dbReference type="SAM" id="MobiDB-lite"/>
    </source>
</evidence>
<dbReference type="EMBL" id="KZ663286">
    <property type="protein sequence ID" value="PPS14041.1"/>
    <property type="molecule type" value="Genomic_DNA"/>
</dbReference>
<evidence type="ECO:0008006" key="4">
    <source>
        <dbReference type="Google" id="ProtNLM"/>
    </source>
</evidence>
<evidence type="ECO:0000313" key="3">
    <source>
        <dbReference type="Proteomes" id="UP000239757"/>
    </source>
</evidence>
<evidence type="ECO:0000313" key="2">
    <source>
        <dbReference type="EMBL" id="PPS14041.1"/>
    </source>
</evidence>
<dbReference type="OrthoDB" id="747893at2759"/>
<name>A0A2P5YEQ5_GOSBA</name>
<gene>
    <name evidence="2" type="ORF">GOBAR_AA06504</name>
</gene>
<feature type="compositionally biased region" description="Basic and acidic residues" evidence="1">
    <location>
        <begin position="341"/>
        <end position="351"/>
    </location>
</feature>
<dbReference type="PANTHER" id="PTHR33356">
    <property type="entry name" value="TIP41-LIKE PROTEIN"/>
    <property type="match status" value="1"/>
</dbReference>